<evidence type="ECO:0000256" key="5">
    <source>
        <dbReference type="SAM" id="MobiDB-lite"/>
    </source>
</evidence>
<evidence type="ECO:0000256" key="2">
    <source>
        <dbReference type="ARBA" id="ARBA00022729"/>
    </source>
</evidence>
<dbReference type="Pfam" id="PF14368">
    <property type="entry name" value="LTP_2"/>
    <property type="match status" value="1"/>
</dbReference>
<evidence type="ECO:0000313" key="9">
    <source>
        <dbReference type="Proteomes" id="UP001055439"/>
    </source>
</evidence>
<feature type="compositionally biased region" description="Low complexity" evidence="5">
    <location>
        <begin position="103"/>
        <end position="126"/>
    </location>
</feature>
<evidence type="ECO:0000313" key="8">
    <source>
        <dbReference type="EMBL" id="URE28451.1"/>
    </source>
</evidence>
<evidence type="ECO:0000256" key="6">
    <source>
        <dbReference type="SAM" id="SignalP"/>
    </source>
</evidence>
<protein>
    <submittedName>
        <fullName evidence="8">Lipid transfer-like protein</fullName>
    </submittedName>
</protein>
<organism evidence="8 9">
    <name type="scientific">Musa troglodytarum</name>
    <name type="common">fe'i banana</name>
    <dbReference type="NCBI Taxonomy" id="320322"/>
    <lineage>
        <taxon>Eukaryota</taxon>
        <taxon>Viridiplantae</taxon>
        <taxon>Streptophyta</taxon>
        <taxon>Embryophyta</taxon>
        <taxon>Tracheophyta</taxon>
        <taxon>Spermatophyta</taxon>
        <taxon>Magnoliopsida</taxon>
        <taxon>Liliopsida</taxon>
        <taxon>Zingiberales</taxon>
        <taxon>Musaceae</taxon>
        <taxon>Musa</taxon>
    </lineage>
</organism>
<gene>
    <name evidence="8" type="ORF">MUK42_12970</name>
</gene>
<dbReference type="EMBL" id="CP097510">
    <property type="protein sequence ID" value="URE28451.1"/>
    <property type="molecule type" value="Genomic_DNA"/>
</dbReference>
<name>A0A9E7H6D4_9LILI</name>
<feature type="domain" description="Bifunctional inhibitor/plant lipid transfer protein/seed storage helical" evidence="7">
    <location>
        <begin position="11"/>
        <end position="100"/>
    </location>
</feature>
<reference evidence="8" key="1">
    <citation type="submission" date="2022-05" db="EMBL/GenBank/DDBJ databases">
        <title>The Musa troglodytarum L. genome provides insights into the mechanism of non-climacteric behaviour and enrichment of carotenoids.</title>
        <authorList>
            <person name="Wang J."/>
        </authorList>
    </citation>
    <scope>NUCLEOTIDE SEQUENCE</scope>
    <source>
        <tissue evidence="8">Leaf</tissue>
    </source>
</reference>
<dbReference type="AlphaFoldDB" id="A0A9E7H6D4"/>
<feature type="chain" id="PRO_5039425791" evidence="6">
    <location>
        <begin position="24"/>
        <end position="157"/>
    </location>
</feature>
<feature type="signal peptide" evidence="6">
    <location>
        <begin position="1"/>
        <end position="23"/>
    </location>
</feature>
<dbReference type="PANTHER" id="PTHR33044">
    <property type="entry name" value="BIFUNCTIONAL INHIBITOR/LIPID-TRANSFER PROTEIN/SEED STORAGE 2S ALBUMIN SUPERFAMILY PROTEIN-RELATED"/>
    <property type="match status" value="1"/>
</dbReference>
<accession>A0A9E7H6D4</accession>
<proteinExistence type="inferred from homology"/>
<comment type="similarity">
    <text evidence="1">Belongs to the plant LTP family.</text>
</comment>
<dbReference type="OrthoDB" id="690947at2759"/>
<evidence type="ECO:0000259" key="7">
    <source>
        <dbReference type="Pfam" id="PF14368"/>
    </source>
</evidence>
<evidence type="ECO:0000256" key="3">
    <source>
        <dbReference type="ARBA" id="ARBA00023157"/>
    </source>
</evidence>
<dbReference type="InterPro" id="IPR016140">
    <property type="entry name" value="Bifunc_inhib/LTP/seed_store"/>
</dbReference>
<dbReference type="InterPro" id="IPR043325">
    <property type="entry name" value="LTSS"/>
</dbReference>
<dbReference type="Proteomes" id="UP001055439">
    <property type="component" value="Chromosome 8"/>
</dbReference>
<evidence type="ECO:0000256" key="1">
    <source>
        <dbReference type="ARBA" id="ARBA00009748"/>
    </source>
</evidence>
<sequence length="157" mass="15788">MGISFVAAMTMIVVAAAATGSAAQSTPECASKLVGCAKYLNSTTPPDTCCGPLKQEAKDDLPCLCALFNNTAVLKAFNVNITQALQMAKSCGVNADQRACATGTASPSGGATPPSSSTNTTSSPAGKSDSSAHGVTSIGLPGLVTLLLCWWSLITQE</sequence>
<dbReference type="InterPro" id="IPR036312">
    <property type="entry name" value="Bifun_inhib/LTP/seed_sf"/>
</dbReference>
<keyword evidence="4" id="KW-0325">Glycoprotein</keyword>
<dbReference type="CDD" id="cd00010">
    <property type="entry name" value="AAI_LTSS"/>
    <property type="match status" value="1"/>
</dbReference>
<feature type="region of interest" description="Disordered" evidence="5">
    <location>
        <begin position="103"/>
        <end position="134"/>
    </location>
</feature>
<keyword evidence="3" id="KW-1015">Disulfide bond</keyword>
<keyword evidence="2 6" id="KW-0732">Signal</keyword>
<dbReference type="SUPFAM" id="SSF47699">
    <property type="entry name" value="Bifunctional inhibitor/lipid-transfer protein/seed storage 2S albumin"/>
    <property type="match status" value="1"/>
</dbReference>
<dbReference type="Gene3D" id="1.10.110.10">
    <property type="entry name" value="Plant lipid-transfer and hydrophobic proteins"/>
    <property type="match status" value="1"/>
</dbReference>
<evidence type="ECO:0000256" key="4">
    <source>
        <dbReference type="ARBA" id="ARBA00023180"/>
    </source>
</evidence>
<keyword evidence="9" id="KW-1185">Reference proteome</keyword>